<dbReference type="AlphaFoldDB" id="A0A9P7QBJ6"/>
<evidence type="ECO:0000256" key="1">
    <source>
        <dbReference type="SAM" id="MobiDB-lite"/>
    </source>
</evidence>
<sequence>MQHVSGSDFVNPAIHFMAILGINPEHGTLREAQDYSYMLDGLVYCVRVISLELLLPPKNGDLRGIPEIHNFFVKRKKYLQDGSMGMIPCMISLLAYGKNYAMDYGNVGSVFWAEGNRVMVLHGARIVMNNFRAMPGIQVYRRDIAQTFEVEERREDATRRKTASTTGGGPFAPSRQVQEVASLLRGGQPARGTEVLSLRFKNGCDLGQELGTLQYRHAAVGIGRRFVGNDFAKDYYKDETGDVEEPEVATEDPLEMSAGRGSAAGARRYAV</sequence>
<dbReference type="Proteomes" id="UP000707071">
    <property type="component" value="Unassembled WGS sequence"/>
</dbReference>
<feature type="region of interest" description="Disordered" evidence="1">
    <location>
        <begin position="238"/>
        <end position="271"/>
    </location>
</feature>
<organism evidence="2 3">
    <name type="scientific">Claviceps aff. purpurea</name>
    <dbReference type="NCBI Taxonomy" id="1967640"/>
    <lineage>
        <taxon>Eukaryota</taxon>
        <taxon>Fungi</taxon>
        <taxon>Dikarya</taxon>
        <taxon>Ascomycota</taxon>
        <taxon>Pezizomycotina</taxon>
        <taxon>Sordariomycetes</taxon>
        <taxon>Hypocreomycetidae</taxon>
        <taxon>Hypocreales</taxon>
        <taxon>Clavicipitaceae</taxon>
        <taxon>Claviceps</taxon>
    </lineage>
</organism>
<gene>
    <name evidence="2" type="ORF">E4U09_000276</name>
</gene>
<comment type="caution">
    <text evidence="2">The sequence shown here is derived from an EMBL/GenBank/DDBJ whole genome shotgun (WGS) entry which is preliminary data.</text>
</comment>
<feature type="region of interest" description="Disordered" evidence="1">
    <location>
        <begin position="151"/>
        <end position="173"/>
    </location>
</feature>
<feature type="compositionally biased region" description="Acidic residues" evidence="1">
    <location>
        <begin position="241"/>
        <end position="254"/>
    </location>
</feature>
<evidence type="ECO:0000313" key="2">
    <source>
        <dbReference type="EMBL" id="KAG6283358.1"/>
    </source>
</evidence>
<feature type="compositionally biased region" description="Low complexity" evidence="1">
    <location>
        <begin position="257"/>
        <end position="271"/>
    </location>
</feature>
<accession>A0A9P7QBJ6</accession>
<reference evidence="2 3" key="1">
    <citation type="journal article" date="2020" name="bioRxiv">
        <title>Whole genome comparisons of ergot fungi reveals the divergence and evolution of species within the genus Claviceps are the result of varying mechanisms driving genome evolution and host range expansion.</title>
        <authorList>
            <person name="Wyka S.A."/>
            <person name="Mondo S.J."/>
            <person name="Liu M."/>
            <person name="Dettman J."/>
            <person name="Nalam V."/>
            <person name="Broders K.D."/>
        </authorList>
    </citation>
    <scope>NUCLEOTIDE SEQUENCE [LARGE SCALE GENOMIC DNA]</scope>
    <source>
        <strain evidence="2 3">Clav52</strain>
    </source>
</reference>
<protein>
    <submittedName>
        <fullName evidence="2">Uncharacterized protein</fullName>
    </submittedName>
</protein>
<name>A0A9P7QBJ6_9HYPO</name>
<keyword evidence="3" id="KW-1185">Reference proteome</keyword>
<dbReference type="EMBL" id="SRRH01001051">
    <property type="protein sequence ID" value="KAG6283358.1"/>
    <property type="molecule type" value="Genomic_DNA"/>
</dbReference>
<proteinExistence type="predicted"/>
<evidence type="ECO:0000313" key="3">
    <source>
        <dbReference type="Proteomes" id="UP000707071"/>
    </source>
</evidence>